<keyword evidence="2" id="KW-1185">Reference proteome</keyword>
<dbReference type="STRING" id="29367.CLPUN_21260"/>
<dbReference type="InterPro" id="IPR029063">
    <property type="entry name" value="SAM-dependent_MTases_sf"/>
</dbReference>
<dbReference type="SUPFAM" id="SSF53335">
    <property type="entry name" value="S-adenosyl-L-methionine-dependent methyltransferases"/>
    <property type="match status" value="1"/>
</dbReference>
<comment type="caution">
    <text evidence="1">The sequence shown here is derived from an EMBL/GenBank/DDBJ whole genome shotgun (WGS) entry which is preliminary data.</text>
</comment>
<gene>
    <name evidence="1" type="ORF">CLPUN_21260</name>
</gene>
<evidence type="ECO:0008006" key="3">
    <source>
        <dbReference type="Google" id="ProtNLM"/>
    </source>
</evidence>
<dbReference type="Proteomes" id="UP000190890">
    <property type="component" value="Unassembled WGS sequence"/>
</dbReference>
<reference evidence="1 2" key="1">
    <citation type="submission" date="2016-05" db="EMBL/GenBank/DDBJ databases">
        <title>Microbial solvent formation.</title>
        <authorList>
            <person name="Poehlein A."/>
            <person name="Montoya Solano J.D."/>
            <person name="Flitsch S."/>
            <person name="Krabben P."/>
            <person name="Duerre P."/>
            <person name="Daniel R."/>
        </authorList>
    </citation>
    <scope>NUCLEOTIDE SEQUENCE [LARGE SCALE GENOMIC DNA]</scope>
    <source>
        <strain evidence="1 2">DSM 2619</strain>
    </source>
</reference>
<dbReference type="Gene3D" id="3.40.50.150">
    <property type="entry name" value="Vaccinia Virus protein VP39"/>
    <property type="match status" value="1"/>
</dbReference>
<sequence length="233" mass="27782">MNQKIEEFMNTQGDFYYPINSGSRRDIVKKDILIDNVKEIIKYDRYYKAFLNNTIRFKNMKSINKAITFNDILKLDSINLYAGDIQKNRKEYSKYIGLSITYEDYRHIKFDITEEHPINDNIVDSYQAEDVFEHIEREKVVKVINDIYRILKPEKGFLRISISDYRCDILYNRSEKDSEGKIIFDQYGGGDFIDGKVINGGHVWFPTYEIVKQILEESLFTEYEFLHYYDELG</sequence>
<name>A0A1S8TJI3_9CLOT</name>
<evidence type="ECO:0000313" key="1">
    <source>
        <dbReference type="EMBL" id="OOM77953.1"/>
    </source>
</evidence>
<dbReference type="OrthoDB" id="9772751at2"/>
<dbReference type="EMBL" id="LZZM01000138">
    <property type="protein sequence ID" value="OOM77953.1"/>
    <property type="molecule type" value="Genomic_DNA"/>
</dbReference>
<evidence type="ECO:0000313" key="2">
    <source>
        <dbReference type="Proteomes" id="UP000190890"/>
    </source>
</evidence>
<organism evidence="1 2">
    <name type="scientific">Clostridium puniceum</name>
    <dbReference type="NCBI Taxonomy" id="29367"/>
    <lineage>
        <taxon>Bacteria</taxon>
        <taxon>Bacillati</taxon>
        <taxon>Bacillota</taxon>
        <taxon>Clostridia</taxon>
        <taxon>Eubacteriales</taxon>
        <taxon>Clostridiaceae</taxon>
        <taxon>Clostridium</taxon>
    </lineage>
</organism>
<accession>A0A1S8TJI3</accession>
<dbReference type="AlphaFoldDB" id="A0A1S8TJI3"/>
<dbReference type="RefSeq" id="WP_077847267.1">
    <property type="nucleotide sequence ID" value="NZ_LZZM01000138.1"/>
</dbReference>
<protein>
    <recommendedName>
        <fullName evidence="3">Methyltransferase type 11 domain-containing protein</fullName>
    </recommendedName>
</protein>
<proteinExistence type="predicted"/>